<comment type="subcellular location">
    <subcellularLocation>
        <location evidence="2">Chromosome</location>
    </subcellularLocation>
    <subcellularLocation>
        <location evidence="1">Nucleus</location>
    </subcellularLocation>
</comment>
<comment type="caution">
    <text evidence="14">The sequence shown here is derived from an EMBL/GenBank/DDBJ whole genome shotgun (WGS) entry which is preliminary data.</text>
</comment>
<reference evidence="14" key="1">
    <citation type="submission" date="2021-01" db="EMBL/GenBank/DDBJ databases">
        <title>Adiantum capillus-veneris genome.</title>
        <authorList>
            <person name="Fang Y."/>
            <person name="Liao Q."/>
        </authorList>
    </citation>
    <scope>NUCLEOTIDE SEQUENCE</scope>
    <source>
        <strain evidence="14">H3</strain>
        <tissue evidence="14">Leaf</tissue>
    </source>
</reference>
<dbReference type="InterPro" id="IPR011184">
    <property type="entry name" value="DNA_mismatch_repair_Msh2"/>
</dbReference>
<dbReference type="InterPro" id="IPR027417">
    <property type="entry name" value="P-loop_NTPase"/>
</dbReference>
<dbReference type="SMART" id="SM00534">
    <property type="entry name" value="MUTSac"/>
    <property type="match status" value="1"/>
</dbReference>
<evidence type="ECO:0000256" key="2">
    <source>
        <dbReference type="ARBA" id="ARBA00004286"/>
    </source>
</evidence>
<evidence type="ECO:0000313" key="15">
    <source>
        <dbReference type="Proteomes" id="UP000886520"/>
    </source>
</evidence>
<evidence type="ECO:0000256" key="5">
    <source>
        <dbReference type="ARBA" id="ARBA00022528"/>
    </source>
</evidence>
<dbReference type="FunFam" id="3.40.50.300:FF:001067">
    <property type="entry name" value="DNA mismatch repair protein MSH5"/>
    <property type="match status" value="1"/>
</dbReference>
<dbReference type="SUPFAM" id="SSF52540">
    <property type="entry name" value="P-loop containing nucleoside triphosphate hydrolases"/>
    <property type="match status" value="1"/>
</dbReference>
<dbReference type="GO" id="GO:0006298">
    <property type="term" value="P:mismatch repair"/>
    <property type="evidence" value="ECO:0007669"/>
    <property type="project" value="InterPro"/>
</dbReference>
<feature type="domain" description="DNA mismatch repair proteins mutS family" evidence="13">
    <location>
        <begin position="632"/>
        <end position="648"/>
    </location>
</feature>
<evidence type="ECO:0000256" key="6">
    <source>
        <dbReference type="ARBA" id="ARBA00022741"/>
    </source>
</evidence>
<dbReference type="InterPro" id="IPR007696">
    <property type="entry name" value="DNA_mismatch_repair_MutS_core"/>
</dbReference>
<evidence type="ECO:0000259" key="13">
    <source>
        <dbReference type="PROSITE" id="PS00486"/>
    </source>
</evidence>
<evidence type="ECO:0000256" key="4">
    <source>
        <dbReference type="ARBA" id="ARBA00022454"/>
    </source>
</evidence>
<dbReference type="GO" id="GO:0051026">
    <property type="term" value="P:chiasma assembly"/>
    <property type="evidence" value="ECO:0007669"/>
    <property type="project" value="TreeGrafter"/>
</dbReference>
<dbReference type="GO" id="GO:0140664">
    <property type="term" value="F:ATP-dependent DNA damage sensor activity"/>
    <property type="evidence" value="ECO:0007669"/>
    <property type="project" value="InterPro"/>
</dbReference>
<keyword evidence="5" id="KW-0934">Plastid</keyword>
<evidence type="ECO:0000256" key="12">
    <source>
        <dbReference type="ARBA" id="ARBA00077470"/>
    </source>
</evidence>
<proteinExistence type="inferred from homology"/>
<dbReference type="Gene3D" id="1.10.1420.10">
    <property type="match status" value="1"/>
</dbReference>
<feature type="non-terminal residue" evidence="14">
    <location>
        <position position="1"/>
    </location>
</feature>
<dbReference type="PROSITE" id="PS00486">
    <property type="entry name" value="DNA_MISMATCH_REPAIR_2"/>
    <property type="match status" value="1"/>
</dbReference>
<evidence type="ECO:0000256" key="7">
    <source>
        <dbReference type="ARBA" id="ARBA00022840"/>
    </source>
</evidence>
<evidence type="ECO:0000313" key="14">
    <source>
        <dbReference type="EMBL" id="KAI5059273.1"/>
    </source>
</evidence>
<keyword evidence="9" id="KW-0539">Nucleus</keyword>
<keyword evidence="5" id="KW-0150">Chloroplast</keyword>
<evidence type="ECO:0000256" key="9">
    <source>
        <dbReference type="ARBA" id="ARBA00023242"/>
    </source>
</evidence>
<dbReference type="GO" id="GO:0005524">
    <property type="term" value="F:ATP binding"/>
    <property type="evidence" value="ECO:0007669"/>
    <property type="project" value="UniProtKB-KW"/>
</dbReference>
<keyword evidence="4" id="KW-0158">Chromosome</keyword>
<dbReference type="EMBL" id="JABFUD020000025">
    <property type="protein sequence ID" value="KAI5059273.1"/>
    <property type="molecule type" value="Genomic_DNA"/>
</dbReference>
<keyword evidence="15" id="KW-1185">Reference proteome</keyword>
<organism evidence="14 15">
    <name type="scientific">Adiantum capillus-veneris</name>
    <name type="common">Maidenhair fern</name>
    <dbReference type="NCBI Taxonomy" id="13818"/>
    <lineage>
        <taxon>Eukaryota</taxon>
        <taxon>Viridiplantae</taxon>
        <taxon>Streptophyta</taxon>
        <taxon>Embryophyta</taxon>
        <taxon>Tracheophyta</taxon>
        <taxon>Polypodiopsida</taxon>
        <taxon>Polypodiidae</taxon>
        <taxon>Polypodiales</taxon>
        <taxon>Pteridineae</taxon>
        <taxon>Pteridaceae</taxon>
        <taxon>Vittarioideae</taxon>
        <taxon>Adiantum</taxon>
    </lineage>
</organism>
<keyword evidence="6" id="KW-0547">Nucleotide-binding</keyword>
<dbReference type="GO" id="GO:0005694">
    <property type="term" value="C:chromosome"/>
    <property type="evidence" value="ECO:0007669"/>
    <property type="project" value="UniProtKB-SubCell"/>
</dbReference>
<dbReference type="OrthoDB" id="29596at2759"/>
<accession>A0A9D4Z2C8</accession>
<dbReference type="Gene3D" id="3.40.50.300">
    <property type="entry name" value="P-loop containing nucleotide triphosphate hydrolases"/>
    <property type="match status" value="1"/>
</dbReference>
<dbReference type="Proteomes" id="UP000886520">
    <property type="component" value="Chromosome 25"/>
</dbReference>
<sequence length="806" mass="91473">VYMACILNGHRLGVAFYDCLDQKLSVLEAWEEGDEDYSCIQILKDQIQPAIIYTSTKMDEKFVSALRKRSTDESKDWLVKPMRSSIFSYEQAWHRLAFVQVTGMIEDCTVKERTYLLKSMMNLNNEMQVRAAGGLLEILQEEMLIDPVKHNDYETNMLQIHSISEISMDKFLTLDFATYGALQIFQTDKHPSDMGIGKAKEGFSLFGNFADKCATLMGRRLLRTWFLRPILDLDVVNDRLDFIAVFLNLDEVVAAFHQSLRHIKDIPRLLRRFSSPSSLSTRNDWQQLLKTIGSFLHLRDIVEVSLSQRQYKQAMRKLHLIQKISSIHTEDLVTLNDMVTGALDYDQICGDSSDMMIAKGVCEELDDLKHMYEGLPDFLEQVASLELKRLPKQSLCIFVGSIVYLPQIGYLMCLTGRKLEVEILQDLPDFEFVFASGSNDEEECFYRTSKTKELDVMLGDIHHKILDMERAILRNLEFRILSLSSSLIKMAGMAAELDCLLSFTSIARECKYVRPNLSEENIIHIKNGRHPLQELVLDTFVPNDTDCSNTGHVNIITGPNYSGKSVYVKQVALIAFLSHIGSFVPAEQATIGLLDRIFSGVACKHTVTLQESTFMMDLHQVSIMLRNSTEKSLCILDEFGKGTLITDGIGILCSTLEYFASSAHPPRVFACTHFSEVFDEYFLPKLQNIHFLTMSVLQKSGENGGELQDIIFLYRLVPGQVLPSYGLYCAELAGVPPLILNRANEIVGLIQEGKPIERIRTNKMSSKDQYYKGLVEKLLNFDCKNGELDIFLKDVFSFETNAASLP</sequence>
<dbReference type="InterPro" id="IPR045076">
    <property type="entry name" value="MutS"/>
</dbReference>
<protein>
    <recommendedName>
        <fullName evidence="11">DNA mismatch repair protein MSH5</fullName>
    </recommendedName>
    <alternativeName>
        <fullName evidence="12">MutS protein homolog 5</fullName>
    </alternativeName>
</protein>
<dbReference type="PANTHER" id="PTHR11361:SF20">
    <property type="entry name" value="MUTS PROTEIN HOMOLOG 5"/>
    <property type="match status" value="1"/>
</dbReference>
<keyword evidence="8" id="KW-0238">DNA-binding</keyword>
<dbReference type="SUPFAM" id="SSF48334">
    <property type="entry name" value="DNA repair protein MutS, domain III"/>
    <property type="match status" value="1"/>
</dbReference>
<dbReference type="PIRSF" id="PIRSF005813">
    <property type="entry name" value="MSH2"/>
    <property type="match status" value="1"/>
</dbReference>
<dbReference type="Pfam" id="PF00488">
    <property type="entry name" value="MutS_V"/>
    <property type="match status" value="1"/>
</dbReference>
<evidence type="ECO:0000256" key="11">
    <source>
        <dbReference type="ARBA" id="ARBA00073549"/>
    </source>
</evidence>
<evidence type="ECO:0000256" key="8">
    <source>
        <dbReference type="ARBA" id="ARBA00023125"/>
    </source>
</evidence>
<evidence type="ECO:0000256" key="10">
    <source>
        <dbReference type="ARBA" id="ARBA00023254"/>
    </source>
</evidence>
<evidence type="ECO:0000256" key="1">
    <source>
        <dbReference type="ARBA" id="ARBA00004123"/>
    </source>
</evidence>
<keyword evidence="10" id="KW-0469">Meiosis</keyword>
<dbReference type="InterPro" id="IPR000432">
    <property type="entry name" value="DNA_mismatch_repair_MutS_C"/>
</dbReference>
<dbReference type="InterPro" id="IPR036187">
    <property type="entry name" value="DNA_mismatch_repair_MutS_sf"/>
</dbReference>
<dbReference type="CDD" id="cd03281">
    <property type="entry name" value="ABC_MSH5_euk"/>
    <property type="match status" value="1"/>
</dbReference>
<dbReference type="Pfam" id="PF05192">
    <property type="entry name" value="MutS_III"/>
    <property type="match status" value="1"/>
</dbReference>
<dbReference type="GO" id="GO:0030983">
    <property type="term" value="F:mismatched DNA binding"/>
    <property type="evidence" value="ECO:0007669"/>
    <property type="project" value="InterPro"/>
</dbReference>
<comment type="similarity">
    <text evidence="3">Belongs to the DNA mismatch repair MutS family.</text>
</comment>
<name>A0A9D4Z2C8_ADICA</name>
<keyword evidence="7" id="KW-0067">ATP-binding</keyword>
<dbReference type="AlphaFoldDB" id="A0A9D4Z2C8"/>
<evidence type="ECO:0000256" key="3">
    <source>
        <dbReference type="ARBA" id="ARBA00006271"/>
    </source>
</evidence>
<gene>
    <name evidence="14" type="ORF">GOP47_0025592</name>
</gene>
<dbReference type="SMART" id="SM00533">
    <property type="entry name" value="MUTSd"/>
    <property type="match status" value="1"/>
</dbReference>
<dbReference type="GO" id="GO:0005634">
    <property type="term" value="C:nucleus"/>
    <property type="evidence" value="ECO:0007669"/>
    <property type="project" value="UniProtKB-SubCell"/>
</dbReference>
<dbReference type="PANTHER" id="PTHR11361">
    <property type="entry name" value="DNA MISMATCH REPAIR PROTEIN MUTS FAMILY MEMBER"/>
    <property type="match status" value="1"/>
</dbReference>